<name>A0A438JYY0_VITVI</name>
<dbReference type="AlphaFoldDB" id="A0A438JYY0"/>
<dbReference type="GO" id="GO:0003700">
    <property type="term" value="F:DNA-binding transcription factor activity"/>
    <property type="evidence" value="ECO:0007669"/>
    <property type="project" value="InterPro"/>
</dbReference>
<accession>A0A438JYY0</accession>
<dbReference type="InterPro" id="IPR044295">
    <property type="entry name" value="BIM1/2/3"/>
</dbReference>
<organism evidence="2 3">
    <name type="scientific">Vitis vinifera</name>
    <name type="common">Grape</name>
    <dbReference type="NCBI Taxonomy" id="29760"/>
    <lineage>
        <taxon>Eukaryota</taxon>
        <taxon>Viridiplantae</taxon>
        <taxon>Streptophyta</taxon>
        <taxon>Embryophyta</taxon>
        <taxon>Tracheophyta</taxon>
        <taxon>Spermatophyta</taxon>
        <taxon>Magnoliopsida</taxon>
        <taxon>eudicotyledons</taxon>
        <taxon>Gunneridae</taxon>
        <taxon>Pentapetalae</taxon>
        <taxon>rosids</taxon>
        <taxon>Vitales</taxon>
        <taxon>Vitaceae</taxon>
        <taxon>Viteae</taxon>
        <taxon>Vitis</taxon>
    </lineage>
</organism>
<dbReference type="EMBL" id="QGNW01000022">
    <property type="protein sequence ID" value="RVX14166.1"/>
    <property type="molecule type" value="Genomic_DNA"/>
</dbReference>
<protein>
    <submittedName>
        <fullName evidence="2">Transcription factor BIM1</fullName>
    </submittedName>
</protein>
<comment type="caution">
    <text evidence="2">The sequence shown here is derived from an EMBL/GenBank/DDBJ whole genome shotgun (WGS) entry which is preliminary data.</text>
</comment>
<dbReference type="Proteomes" id="UP000288805">
    <property type="component" value="Unassembled WGS sequence"/>
</dbReference>
<dbReference type="PANTHER" id="PTHR46412:SF3">
    <property type="entry name" value="TRANSCRIPTION FACTOR BIM1"/>
    <property type="match status" value="1"/>
</dbReference>
<gene>
    <name evidence="2" type="primary">BIM1_2</name>
    <name evidence="2" type="ORF">CK203_011447</name>
</gene>
<sequence>MELPQPRPFGTEGRKPTHDFLSLYSNSTVQQDPRPSQAGYLKTHDFLQPLERGEKNSIKEENAIEIRTVDKPPPPAPPPNSSVEHILPGGIGTYSISHISYFNQRLPKPEGSIFTAAQASTSDRNEENSNCSSYTGSGFTLWEETAVKKGKAGKENAVERPIGIEPAVKLGQWTSERPSQSPSNHRSSFSSLSSSQSVTISSFLFLFLSFLPSGQKNQSFMEMIQSASAKGTQEEEEEDEEEFVLKKESSSNKGDLTVKVDGKSSDQKAVTPRSKHSATEQRRRSKINDRRVLPA</sequence>
<proteinExistence type="predicted"/>
<reference evidence="2 3" key="1">
    <citation type="journal article" date="2018" name="PLoS Genet.">
        <title>Population sequencing reveals clonal diversity and ancestral inbreeding in the grapevine cultivar Chardonnay.</title>
        <authorList>
            <person name="Roach M.J."/>
            <person name="Johnson D.L."/>
            <person name="Bohlmann J."/>
            <person name="van Vuuren H.J."/>
            <person name="Jones S.J."/>
            <person name="Pretorius I.S."/>
            <person name="Schmidt S.A."/>
            <person name="Borneman A.R."/>
        </authorList>
    </citation>
    <scope>NUCLEOTIDE SEQUENCE [LARGE SCALE GENOMIC DNA]</scope>
    <source>
        <strain evidence="3">cv. Chardonnay</strain>
        <tissue evidence="2">Leaf</tissue>
    </source>
</reference>
<feature type="compositionally biased region" description="Basic and acidic residues" evidence="1">
    <location>
        <begin position="243"/>
        <end position="266"/>
    </location>
</feature>
<evidence type="ECO:0000256" key="1">
    <source>
        <dbReference type="SAM" id="MobiDB-lite"/>
    </source>
</evidence>
<evidence type="ECO:0000313" key="3">
    <source>
        <dbReference type="Proteomes" id="UP000288805"/>
    </source>
</evidence>
<feature type="region of interest" description="Disordered" evidence="1">
    <location>
        <begin position="169"/>
        <end position="191"/>
    </location>
</feature>
<dbReference type="GO" id="GO:0006351">
    <property type="term" value="P:DNA-templated transcription"/>
    <property type="evidence" value="ECO:0007669"/>
    <property type="project" value="InterPro"/>
</dbReference>
<feature type="compositionally biased region" description="Basic and acidic residues" evidence="1">
    <location>
        <begin position="277"/>
        <end position="295"/>
    </location>
</feature>
<feature type="compositionally biased region" description="Low complexity" evidence="1">
    <location>
        <begin position="179"/>
        <end position="191"/>
    </location>
</feature>
<feature type="region of interest" description="Disordered" evidence="1">
    <location>
        <begin position="225"/>
        <end position="295"/>
    </location>
</feature>
<dbReference type="GO" id="GO:0046983">
    <property type="term" value="F:protein dimerization activity"/>
    <property type="evidence" value="ECO:0007669"/>
    <property type="project" value="InterPro"/>
</dbReference>
<dbReference type="PANTHER" id="PTHR46412">
    <property type="entry name" value="BES1-INTERACTING MYC-LIKE PROTEIN"/>
    <property type="match status" value="1"/>
</dbReference>
<evidence type="ECO:0000313" key="2">
    <source>
        <dbReference type="EMBL" id="RVX14166.1"/>
    </source>
</evidence>